<name>A0A6C0EA60_9ZZZZ</name>
<dbReference type="AlphaFoldDB" id="A0A6C0EA60"/>
<evidence type="ECO:0000313" key="1">
    <source>
        <dbReference type="EMBL" id="QHT26026.1"/>
    </source>
</evidence>
<reference evidence="1" key="1">
    <citation type="journal article" date="2020" name="Nature">
        <title>Giant virus diversity and host interactions through global metagenomics.</title>
        <authorList>
            <person name="Schulz F."/>
            <person name="Roux S."/>
            <person name="Paez-Espino D."/>
            <person name="Jungbluth S."/>
            <person name="Walsh D.A."/>
            <person name="Denef V.J."/>
            <person name="McMahon K.D."/>
            <person name="Konstantinidis K.T."/>
            <person name="Eloe-Fadrosh E.A."/>
            <person name="Kyrpides N.C."/>
            <person name="Woyke T."/>
        </authorList>
    </citation>
    <scope>NUCLEOTIDE SEQUENCE</scope>
    <source>
        <strain evidence="1">GVMAG-M-3300023179-27</strain>
    </source>
</reference>
<protein>
    <submittedName>
        <fullName evidence="1">Uncharacterized protein</fullName>
    </submittedName>
</protein>
<sequence length="275" mass="32952">MQHICEPCNFQTDKKIDYVCHTHTQAHLDNVEREETEMAFLNLKMQQFQLIQDMQRHTSVYKGDNDDLTINEIKKPNNKSLGKFVKKHLGKNLKDIVRDKKLDKALSSIEYIKKYIRHKNVSKKLTYVESLLLFRADCEDTLKLIEDKYNNNFVEYIGNIIIKLFYKDEYQSCYLCIDLARNDYMIRFEYDKSKYYWKPDPKGVLVTDRVIFPLLEVLYENLKHHVKTNNMKQDKYALIFNDMKTKLEKGTLQNNILSYISKKFYFDNPTKHLKN</sequence>
<dbReference type="EMBL" id="MN739777">
    <property type="protein sequence ID" value="QHT26026.1"/>
    <property type="molecule type" value="Genomic_DNA"/>
</dbReference>
<organism evidence="1">
    <name type="scientific">viral metagenome</name>
    <dbReference type="NCBI Taxonomy" id="1070528"/>
    <lineage>
        <taxon>unclassified sequences</taxon>
        <taxon>metagenomes</taxon>
        <taxon>organismal metagenomes</taxon>
    </lineage>
</organism>
<accession>A0A6C0EA60</accession>
<proteinExistence type="predicted"/>